<protein>
    <submittedName>
        <fullName evidence="1">Uncharacterized protein</fullName>
    </submittedName>
</protein>
<reference evidence="1" key="1">
    <citation type="submission" date="2014-11" db="EMBL/GenBank/DDBJ databases">
        <authorList>
            <person name="Amaro Gonzalez C."/>
        </authorList>
    </citation>
    <scope>NUCLEOTIDE SEQUENCE</scope>
</reference>
<evidence type="ECO:0000313" key="1">
    <source>
        <dbReference type="EMBL" id="JAH30191.1"/>
    </source>
</evidence>
<reference evidence="1" key="2">
    <citation type="journal article" date="2015" name="Fish Shellfish Immunol.">
        <title>Early steps in the European eel (Anguilla anguilla)-Vibrio vulnificus interaction in the gills: Role of the RtxA13 toxin.</title>
        <authorList>
            <person name="Callol A."/>
            <person name="Pajuelo D."/>
            <person name="Ebbesson L."/>
            <person name="Teles M."/>
            <person name="MacKenzie S."/>
            <person name="Amaro C."/>
        </authorList>
    </citation>
    <scope>NUCLEOTIDE SEQUENCE</scope>
</reference>
<dbReference type="EMBL" id="GBXM01078386">
    <property type="protein sequence ID" value="JAH30191.1"/>
    <property type="molecule type" value="Transcribed_RNA"/>
</dbReference>
<proteinExistence type="predicted"/>
<dbReference type="AlphaFoldDB" id="A0A0E9RM09"/>
<organism evidence="1">
    <name type="scientific">Anguilla anguilla</name>
    <name type="common">European freshwater eel</name>
    <name type="synonym">Muraena anguilla</name>
    <dbReference type="NCBI Taxonomy" id="7936"/>
    <lineage>
        <taxon>Eukaryota</taxon>
        <taxon>Metazoa</taxon>
        <taxon>Chordata</taxon>
        <taxon>Craniata</taxon>
        <taxon>Vertebrata</taxon>
        <taxon>Euteleostomi</taxon>
        <taxon>Actinopterygii</taxon>
        <taxon>Neopterygii</taxon>
        <taxon>Teleostei</taxon>
        <taxon>Anguilliformes</taxon>
        <taxon>Anguillidae</taxon>
        <taxon>Anguilla</taxon>
    </lineage>
</organism>
<name>A0A0E9RM09_ANGAN</name>
<sequence length="50" mass="5505">MFLYKVFQLDLGDPGGCILGVLSDATHGWELVPKTYCAFLVLICIDNESV</sequence>
<accession>A0A0E9RM09</accession>